<comment type="caution">
    <text evidence="2">The sequence shown here is derived from an EMBL/GenBank/DDBJ whole genome shotgun (WGS) entry which is preliminary data.</text>
</comment>
<protein>
    <submittedName>
        <fullName evidence="2">Uncharacterized protein</fullName>
    </submittedName>
</protein>
<dbReference type="Proteomes" id="UP000563268">
    <property type="component" value="Unassembled WGS sequence"/>
</dbReference>
<dbReference type="AlphaFoldDB" id="A0A7Y8KA73"/>
<gene>
    <name evidence="1" type="ORF">HX788_17310</name>
    <name evidence="2" type="ORF">HX795_06910</name>
</gene>
<sequence>MRSKVKQAVIKILSLQNEFTKGELIEAFEFIRKSRIDTIFDNVRANQKTGTGQDAGTRRVSAKSAGGERVIDLSSFQVDDPEKLEVLSVFVAGLESGKYLSSLDSIRKFGLSLEKSFYAGKSRKDAVPKLVELVAKMPVDDVKKFVRRVMDTKEDAGMLDKGYQNLAEFLLRN</sequence>
<evidence type="ECO:0000313" key="3">
    <source>
        <dbReference type="Proteomes" id="UP000563268"/>
    </source>
</evidence>
<dbReference type="EMBL" id="JACARL010000034">
    <property type="protein sequence ID" value="NWE81821.1"/>
    <property type="molecule type" value="Genomic_DNA"/>
</dbReference>
<proteinExistence type="predicted"/>
<dbReference type="EMBL" id="JACARM010000032">
    <property type="protein sequence ID" value="NWE08857.1"/>
    <property type="molecule type" value="Genomic_DNA"/>
</dbReference>
<reference evidence="3 4" key="1">
    <citation type="submission" date="2020-04" db="EMBL/GenBank/DDBJ databases">
        <title>Molecular characterization of pseudomonads from Agaricus bisporus reveal novel blotch 2 pathogens in Western Europe.</title>
        <authorList>
            <person name="Taparia T."/>
            <person name="Krijger M."/>
            <person name="Haynes E."/>
            <person name="Elpinstone J.G."/>
            <person name="Noble R."/>
            <person name="Van Der Wolf J."/>
        </authorList>
    </citation>
    <scope>NUCLEOTIDE SEQUENCE [LARGE SCALE GENOMIC DNA]</scope>
    <source>
        <strain evidence="2 4">K6002</strain>
        <strain evidence="1 3">K7002</strain>
    </source>
</reference>
<evidence type="ECO:0000313" key="4">
    <source>
        <dbReference type="Proteomes" id="UP000590218"/>
    </source>
</evidence>
<dbReference type="RefSeq" id="WP_176991214.1">
    <property type="nucleotide sequence ID" value="NZ_JACARL010000034.1"/>
</dbReference>
<organism evidence="2 4">
    <name type="scientific">Pseudomonas edaphica</name>
    <dbReference type="NCBI Taxonomy" id="2006980"/>
    <lineage>
        <taxon>Bacteria</taxon>
        <taxon>Pseudomonadati</taxon>
        <taxon>Pseudomonadota</taxon>
        <taxon>Gammaproteobacteria</taxon>
        <taxon>Pseudomonadales</taxon>
        <taxon>Pseudomonadaceae</taxon>
        <taxon>Pseudomonas</taxon>
    </lineage>
</organism>
<dbReference type="Proteomes" id="UP000590218">
    <property type="component" value="Unassembled WGS sequence"/>
</dbReference>
<accession>A0A7Y8KA73</accession>
<name>A0A7Y8KA73_9PSED</name>
<evidence type="ECO:0000313" key="1">
    <source>
        <dbReference type="EMBL" id="NWE08857.1"/>
    </source>
</evidence>
<evidence type="ECO:0000313" key="2">
    <source>
        <dbReference type="EMBL" id="NWE81821.1"/>
    </source>
</evidence>